<evidence type="ECO:0000313" key="2">
    <source>
        <dbReference type="EMBL" id="VFT89873.1"/>
    </source>
</evidence>
<dbReference type="Pfam" id="PF13637">
    <property type="entry name" value="Ank_4"/>
    <property type="match status" value="3"/>
</dbReference>
<dbReference type="EMBL" id="CAADRA010005440">
    <property type="protein sequence ID" value="VFT89873.1"/>
    <property type="molecule type" value="Genomic_DNA"/>
</dbReference>
<dbReference type="EMBL" id="VJMH01005419">
    <property type="protein sequence ID" value="KAF0696196.1"/>
    <property type="molecule type" value="Genomic_DNA"/>
</dbReference>
<sequence length="631" mass="70451">MTTVVLDALVSPDIMTLIQDFQRGVYFDMIPFQSYTDVPISTSTPNDPSNMYDQLAKWLSEHHNTRLDKLMHTMPYTRSLVLNYAATRGNLVVLQMLHERYDLRMVDPGFLKLAAKHGQLCVLEFAAKHCLNGDNAPSVMMEAAKHHHFDIVERLFALFRHSVHSTFAQVATVGHMELLRGMLPYQNDKAVIAAFESASFAGRLDVLTYLYEHNTTLRRWLTLQNQLPRHLEFAAVDRSTGNTYAGVNEWLPLNRYNGNIAKAMELAVQNGQFDTVQWLDTIGPQANSNRAIALAVEFGHLHLVRWLRKRNPTVNVAEDCVVGAARNGHRDVVQYAVENLLSRADTNCAGRMFVAAAENGHLSVMTYLAQAYSISKTIPAIDKAATNGHLTVVKWLHANRTCGASTRAMDLAALRGHRTIVEWLHAQRLEGCSKDAMDNAALAGHLDIVRWLHETRFEGCTTKAMDNAAANGHFDIVAFLHNHRSEGCTVSAMDAAAGEGHLEVVKFLHQHRTEGCSARAFNTSIAQGRVECVRWLLANKPNVYDPASAQHLIPYSNVRMVSFIINTMPDLLPLNALSLGVKGGCLETVRLLHENGFRIVFKPRIMSNAALVRFLEAHYRCQCTSKRGPTV</sequence>
<dbReference type="PANTHER" id="PTHR46586:SF3">
    <property type="entry name" value="ANKYRIN REPEAT-CONTAINING PROTEIN"/>
    <property type="match status" value="1"/>
</dbReference>
<dbReference type="SUPFAM" id="SSF140860">
    <property type="entry name" value="Pseudo ankyrin repeat-like"/>
    <property type="match status" value="1"/>
</dbReference>
<organism evidence="2 3">
    <name type="scientific">Aphanomyces stellatus</name>
    <dbReference type="NCBI Taxonomy" id="120398"/>
    <lineage>
        <taxon>Eukaryota</taxon>
        <taxon>Sar</taxon>
        <taxon>Stramenopiles</taxon>
        <taxon>Oomycota</taxon>
        <taxon>Saprolegniomycetes</taxon>
        <taxon>Saprolegniales</taxon>
        <taxon>Verrucalvaceae</taxon>
        <taxon>Aphanomyces</taxon>
    </lineage>
</organism>
<dbReference type="InterPro" id="IPR036770">
    <property type="entry name" value="Ankyrin_rpt-contain_sf"/>
</dbReference>
<dbReference type="AlphaFoldDB" id="A0A485KZ65"/>
<keyword evidence="3" id="KW-1185">Reference proteome</keyword>
<dbReference type="PANTHER" id="PTHR46586">
    <property type="entry name" value="ANKYRIN REPEAT-CONTAINING PROTEIN"/>
    <property type="match status" value="1"/>
</dbReference>
<protein>
    <submittedName>
        <fullName evidence="2">Aste57867_13028 protein</fullName>
    </submittedName>
</protein>
<evidence type="ECO:0000313" key="1">
    <source>
        <dbReference type="EMBL" id="KAF0696196.1"/>
    </source>
</evidence>
<accession>A0A485KZ65</accession>
<evidence type="ECO:0000313" key="3">
    <source>
        <dbReference type="Proteomes" id="UP000332933"/>
    </source>
</evidence>
<dbReference type="Gene3D" id="1.25.40.20">
    <property type="entry name" value="Ankyrin repeat-containing domain"/>
    <property type="match status" value="3"/>
</dbReference>
<reference evidence="2 3" key="1">
    <citation type="submission" date="2019-03" db="EMBL/GenBank/DDBJ databases">
        <authorList>
            <person name="Gaulin E."/>
            <person name="Dumas B."/>
        </authorList>
    </citation>
    <scope>NUCLEOTIDE SEQUENCE [LARGE SCALE GENOMIC DNA]</scope>
    <source>
        <strain evidence="2">CBS 568.67</strain>
    </source>
</reference>
<dbReference type="SUPFAM" id="SSF48403">
    <property type="entry name" value="Ankyrin repeat"/>
    <property type="match status" value="2"/>
</dbReference>
<reference evidence="1" key="2">
    <citation type="submission" date="2019-06" db="EMBL/GenBank/DDBJ databases">
        <title>Genomics analysis of Aphanomyces spp. identifies a new class of oomycete effector associated with host adaptation.</title>
        <authorList>
            <person name="Gaulin E."/>
        </authorList>
    </citation>
    <scope>NUCLEOTIDE SEQUENCE</scope>
    <source>
        <strain evidence="1">CBS 578.67</strain>
    </source>
</reference>
<name>A0A485KZ65_9STRA</name>
<gene>
    <name evidence="2" type="primary">Aste57867_13028</name>
    <name evidence="1" type="ORF">As57867_012980</name>
    <name evidence="2" type="ORF">ASTE57867_13028</name>
</gene>
<proteinExistence type="predicted"/>
<dbReference type="InterPro" id="IPR052050">
    <property type="entry name" value="SecEffector_AnkRepeat"/>
</dbReference>
<dbReference type="InterPro" id="IPR002110">
    <property type="entry name" value="Ankyrin_rpt"/>
</dbReference>
<dbReference type="Proteomes" id="UP000332933">
    <property type="component" value="Unassembled WGS sequence"/>
</dbReference>
<dbReference type="OrthoDB" id="88801at2759"/>